<feature type="domain" description="ChsH2 C-terminal OB-fold" evidence="1">
    <location>
        <begin position="57"/>
        <end position="120"/>
    </location>
</feature>
<dbReference type="EMBL" id="JAUOTP010000003">
    <property type="protein sequence ID" value="MDO6414464.1"/>
    <property type="molecule type" value="Genomic_DNA"/>
</dbReference>
<dbReference type="Pfam" id="PF12172">
    <property type="entry name" value="zf-ChsH2"/>
    <property type="match status" value="1"/>
</dbReference>
<dbReference type="PANTHER" id="PTHR34075">
    <property type="entry name" value="BLR3430 PROTEIN"/>
    <property type="match status" value="1"/>
</dbReference>
<gene>
    <name evidence="3" type="ORF">Q4F19_08740</name>
</gene>
<evidence type="ECO:0000259" key="1">
    <source>
        <dbReference type="Pfam" id="PF01796"/>
    </source>
</evidence>
<evidence type="ECO:0000313" key="4">
    <source>
        <dbReference type="Proteomes" id="UP001169764"/>
    </source>
</evidence>
<dbReference type="InterPro" id="IPR002878">
    <property type="entry name" value="ChsH2_C"/>
</dbReference>
<comment type="caution">
    <text evidence="3">The sequence shown here is derived from an EMBL/GenBank/DDBJ whole genome shotgun (WGS) entry which is preliminary data.</text>
</comment>
<accession>A0ABT8Y9U0</accession>
<dbReference type="InterPro" id="IPR012340">
    <property type="entry name" value="NA-bd_OB-fold"/>
</dbReference>
<sequence>MSGSRLLPQLGPDNRFFWTGGADGQLRLLQCEACDTFIHPPRPICPTCLSEAVAPRVVAGTGVIDSYTINRQKWHPAMEVPFVFARIAIDGAPGVILSTNIVGSPVDAVEIGDRVRVVFEQQDDVFLPLFEKVG</sequence>
<dbReference type="RefSeq" id="WP_303541638.1">
    <property type="nucleotide sequence ID" value="NZ_JAUOTP010000003.1"/>
</dbReference>
<organism evidence="3 4">
    <name type="scientific">Sphingomonas natans</name>
    <dbReference type="NCBI Taxonomy" id="3063330"/>
    <lineage>
        <taxon>Bacteria</taxon>
        <taxon>Pseudomonadati</taxon>
        <taxon>Pseudomonadota</taxon>
        <taxon>Alphaproteobacteria</taxon>
        <taxon>Sphingomonadales</taxon>
        <taxon>Sphingomonadaceae</taxon>
        <taxon>Sphingomonas</taxon>
    </lineage>
</organism>
<proteinExistence type="predicted"/>
<evidence type="ECO:0000313" key="3">
    <source>
        <dbReference type="EMBL" id="MDO6414464.1"/>
    </source>
</evidence>
<dbReference type="InterPro" id="IPR052513">
    <property type="entry name" value="Thioester_dehydratase-like"/>
</dbReference>
<name>A0ABT8Y9U0_9SPHN</name>
<dbReference type="Pfam" id="PF01796">
    <property type="entry name" value="OB_ChsH2_C"/>
    <property type="match status" value="1"/>
</dbReference>
<reference evidence="3" key="1">
    <citation type="submission" date="2023-07" db="EMBL/GenBank/DDBJ databases">
        <authorList>
            <person name="Kim M."/>
        </authorList>
    </citation>
    <scope>NUCLEOTIDE SEQUENCE</scope>
    <source>
        <strain evidence="3">BIUV-7</strain>
    </source>
</reference>
<dbReference type="Proteomes" id="UP001169764">
    <property type="component" value="Unassembled WGS sequence"/>
</dbReference>
<dbReference type="SUPFAM" id="SSF50249">
    <property type="entry name" value="Nucleic acid-binding proteins"/>
    <property type="match status" value="1"/>
</dbReference>
<protein>
    <submittedName>
        <fullName evidence="3">OB-fold domain-containing protein</fullName>
    </submittedName>
</protein>
<feature type="domain" description="ChsH2 rubredoxin-like zinc ribbon" evidence="2">
    <location>
        <begin position="18"/>
        <end position="53"/>
    </location>
</feature>
<dbReference type="Gene3D" id="6.10.30.10">
    <property type="match status" value="1"/>
</dbReference>
<keyword evidence="4" id="KW-1185">Reference proteome</keyword>
<dbReference type="InterPro" id="IPR022002">
    <property type="entry name" value="ChsH2_Znr"/>
</dbReference>
<evidence type="ECO:0000259" key="2">
    <source>
        <dbReference type="Pfam" id="PF12172"/>
    </source>
</evidence>
<dbReference type="PANTHER" id="PTHR34075:SF5">
    <property type="entry name" value="BLR3430 PROTEIN"/>
    <property type="match status" value="1"/>
</dbReference>